<evidence type="ECO:0000313" key="6">
    <source>
        <dbReference type="Proteomes" id="UP000054383"/>
    </source>
</evidence>
<keyword evidence="2" id="KW-0503">Monooxygenase</keyword>
<dbReference type="AlphaFoldDB" id="A0A0U1M5Y3"/>
<keyword evidence="2" id="KW-0560">Oxidoreductase</keyword>
<dbReference type="OMA" id="ARTTMLQ"/>
<dbReference type="Proteomes" id="UP000054383">
    <property type="component" value="Unassembled WGS sequence"/>
</dbReference>
<accession>A0A0U1M5Y3</accession>
<dbReference type="PRINTS" id="PR00368">
    <property type="entry name" value="FADPNR"/>
</dbReference>
<organism evidence="5 6">
    <name type="scientific">Talaromyces islandicus</name>
    <name type="common">Penicillium islandicum</name>
    <dbReference type="NCBI Taxonomy" id="28573"/>
    <lineage>
        <taxon>Eukaryota</taxon>
        <taxon>Fungi</taxon>
        <taxon>Dikarya</taxon>
        <taxon>Ascomycota</taxon>
        <taxon>Pezizomycotina</taxon>
        <taxon>Eurotiomycetes</taxon>
        <taxon>Eurotiomycetidae</taxon>
        <taxon>Eurotiales</taxon>
        <taxon>Trichocomaceae</taxon>
        <taxon>Talaromyces</taxon>
        <taxon>Talaromyces sect. Islandici</taxon>
    </lineage>
</organism>
<dbReference type="InterPro" id="IPR051820">
    <property type="entry name" value="FAD-binding_MO"/>
</dbReference>
<dbReference type="PANTHER" id="PTHR43872">
    <property type="entry name" value="MONOOXYGENASE, PUTATIVE (AFU_ORTHOLOGUE AFUA_8G02570)-RELATED"/>
    <property type="match status" value="1"/>
</dbReference>
<evidence type="ECO:0000313" key="5">
    <source>
        <dbReference type="EMBL" id="CRG90945.1"/>
    </source>
</evidence>
<keyword evidence="3" id="KW-0812">Transmembrane</keyword>
<dbReference type="Gene3D" id="3.50.50.60">
    <property type="entry name" value="FAD/NAD(P)-binding domain"/>
    <property type="match status" value="1"/>
</dbReference>
<comment type="cofactor">
    <cofactor evidence="1">
        <name>FAD</name>
        <dbReference type="ChEBI" id="CHEBI:57692"/>
    </cofactor>
</comment>
<evidence type="ECO:0000256" key="1">
    <source>
        <dbReference type="ARBA" id="ARBA00001974"/>
    </source>
</evidence>
<dbReference type="PANTHER" id="PTHR43872:SF1">
    <property type="entry name" value="MONOOXYGENASE, PUTATIVE (AFU_ORTHOLOGUE AFUA_8G02570)-RELATED"/>
    <property type="match status" value="1"/>
</dbReference>
<gene>
    <name evidence="5" type="ORF">PISL3812_07993</name>
</gene>
<dbReference type="InterPro" id="IPR036188">
    <property type="entry name" value="FAD/NAD-bd_sf"/>
</dbReference>
<feature type="domain" description="FAD/NAD(P)-binding" evidence="4">
    <location>
        <begin position="10"/>
        <end position="220"/>
    </location>
</feature>
<evidence type="ECO:0000256" key="2">
    <source>
        <dbReference type="ARBA" id="ARBA00023033"/>
    </source>
</evidence>
<keyword evidence="6" id="KW-1185">Reference proteome</keyword>
<feature type="transmembrane region" description="Helical" evidence="3">
    <location>
        <begin position="403"/>
        <end position="426"/>
    </location>
</feature>
<keyword evidence="3" id="KW-0472">Membrane</keyword>
<sequence length="513" mass="57259">MTALDPSMTFDVLVIGAGLAGINAAYRLQSQLPNLNYALLEARGDIGGTWNLFRYPGIRSDSDLYTFGFAWQPWNQPNPIGDGAAILTYIKQAAAQYGIDQRVHFYRRLQNASWSSATQTWTLAVEDMSHGDNNPEKISYTARFIIITTGYYDYHQPLKAAIPGLDNFQGQLVHPQFWPEKLDYTEKQVVVIGSGATAITLIPKLAEKAARTTMLQRSPSYIVAIPNDRAGKESWLTRLLPAQIVHSWRRLSFMLWSRMIYLVCQRWPNSARRRLRQAMETLLPAHLPSDPHFNPKYNPWDQRVCLSPNGDFFQSLRAGKADVKTGTIEEVVSDGIVVKNAGSAEEDRATSHLPADIIITATGLKLQLAGGATFDVDGTPVALCDKLLWNGGMLQDIPNMSLVIGYTSISWTLGVDATALLVCRVLRMMERKKYSSATPRVEKGEVLSPRRLFNLSSTYVTVAESLLPKAADRAPWLPRINILSDYWLAYFGSFNKGLQFVKGEGLRVKQKAV</sequence>
<dbReference type="SUPFAM" id="SSF51905">
    <property type="entry name" value="FAD/NAD(P)-binding domain"/>
    <property type="match status" value="2"/>
</dbReference>
<keyword evidence="3" id="KW-1133">Transmembrane helix</keyword>
<reference evidence="5 6" key="1">
    <citation type="submission" date="2015-04" db="EMBL/GenBank/DDBJ databases">
        <authorList>
            <person name="Syromyatnikov M.Y."/>
            <person name="Popov V.N."/>
        </authorList>
    </citation>
    <scope>NUCLEOTIDE SEQUENCE [LARGE SCALE GENOMIC DNA]</scope>
    <source>
        <strain evidence="5">WF-38-12</strain>
    </source>
</reference>
<dbReference type="OrthoDB" id="66881at2759"/>
<evidence type="ECO:0000259" key="4">
    <source>
        <dbReference type="Pfam" id="PF07992"/>
    </source>
</evidence>
<protein>
    <recommendedName>
        <fullName evidence="4">FAD/NAD(P)-binding domain-containing protein</fullName>
    </recommendedName>
</protein>
<dbReference type="Pfam" id="PF07992">
    <property type="entry name" value="Pyr_redox_2"/>
    <property type="match status" value="1"/>
</dbReference>
<evidence type="ECO:0000256" key="3">
    <source>
        <dbReference type="SAM" id="Phobius"/>
    </source>
</evidence>
<dbReference type="InterPro" id="IPR023753">
    <property type="entry name" value="FAD/NAD-binding_dom"/>
</dbReference>
<proteinExistence type="predicted"/>
<dbReference type="GO" id="GO:0004497">
    <property type="term" value="F:monooxygenase activity"/>
    <property type="evidence" value="ECO:0007669"/>
    <property type="project" value="UniProtKB-KW"/>
</dbReference>
<name>A0A0U1M5Y3_TALIS</name>
<dbReference type="EMBL" id="CVMT01000008">
    <property type="protein sequence ID" value="CRG90945.1"/>
    <property type="molecule type" value="Genomic_DNA"/>
</dbReference>
<dbReference type="STRING" id="28573.A0A0U1M5Y3"/>